<evidence type="ECO:0000313" key="2">
    <source>
        <dbReference type="Proteomes" id="UP000515703"/>
    </source>
</evidence>
<dbReference type="InterPro" id="IPR038056">
    <property type="entry name" value="YjbR-like_sf"/>
</dbReference>
<protein>
    <recommendedName>
        <fullName evidence="3">MmcQ/YjbR family DNA-binding protein</fullName>
    </recommendedName>
</protein>
<accession>A0A7I8DM31</accession>
<gene>
    <name evidence="1" type="primary">ywfC</name>
    <name evidence="1" type="ORF">bsdcttw_25440</name>
</gene>
<dbReference type="InterPro" id="IPR007351">
    <property type="entry name" value="YjbR"/>
</dbReference>
<dbReference type="EMBL" id="AP023368">
    <property type="protein sequence ID" value="BCJ99503.1"/>
    <property type="molecule type" value="Genomic_DNA"/>
</dbReference>
<reference evidence="1 2" key="2">
    <citation type="submission" date="2020-08" db="EMBL/GenBank/DDBJ databases">
        <authorList>
            <person name="Ueki A."/>
            <person name="Tonouchi A."/>
        </authorList>
    </citation>
    <scope>NUCLEOTIDE SEQUENCE [LARGE SCALE GENOMIC DNA]</scope>
    <source>
        <strain evidence="1 2">CTTW</strain>
    </source>
</reference>
<dbReference type="PANTHER" id="PTHR35145">
    <property type="entry name" value="CYTOPLASMIC PROTEIN-RELATED"/>
    <property type="match status" value="1"/>
</dbReference>
<evidence type="ECO:0000313" key="1">
    <source>
        <dbReference type="EMBL" id="BCJ99503.1"/>
    </source>
</evidence>
<dbReference type="RefSeq" id="WP_185255267.1">
    <property type="nucleotide sequence ID" value="NZ_AP023368.1"/>
</dbReference>
<organism evidence="1 2">
    <name type="scientific">Anaerocolumna chitinilytica</name>
    <dbReference type="NCBI Taxonomy" id="1727145"/>
    <lineage>
        <taxon>Bacteria</taxon>
        <taxon>Bacillati</taxon>
        <taxon>Bacillota</taxon>
        <taxon>Clostridia</taxon>
        <taxon>Lachnospirales</taxon>
        <taxon>Lachnospiraceae</taxon>
        <taxon>Anaerocolumna</taxon>
    </lineage>
</organism>
<dbReference type="Proteomes" id="UP000515703">
    <property type="component" value="Chromosome"/>
</dbReference>
<dbReference type="SUPFAM" id="SSF142906">
    <property type="entry name" value="YjbR-like"/>
    <property type="match status" value="1"/>
</dbReference>
<dbReference type="PANTHER" id="PTHR35145:SF1">
    <property type="entry name" value="CYTOPLASMIC PROTEIN"/>
    <property type="match status" value="1"/>
</dbReference>
<dbReference type="KEGG" id="acht:bsdcttw_25440"/>
<dbReference type="Pfam" id="PF04237">
    <property type="entry name" value="YjbR"/>
    <property type="match status" value="1"/>
</dbReference>
<reference evidence="1 2" key="1">
    <citation type="submission" date="2020-08" db="EMBL/GenBank/DDBJ databases">
        <title>Draft genome sequencing of an Anaerocolumna strain isolated from anoxic soil subjected to BSD treatment.</title>
        <authorList>
            <person name="Uek A."/>
            <person name="Tonouchi A."/>
        </authorList>
    </citation>
    <scope>NUCLEOTIDE SEQUENCE [LARGE SCALE GENOMIC DNA]</scope>
    <source>
        <strain evidence="1 2">CTTW</strain>
    </source>
</reference>
<name>A0A7I8DM31_9FIRM</name>
<dbReference type="AlphaFoldDB" id="A0A7I8DM31"/>
<evidence type="ECO:0008006" key="3">
    <source>
        <dbReference type="Google" id="ProtNLM"/>
    </source>
</evidence>
<keyword evidence="2" id="KW-1185">Reference proteome</keyword>
<dbReference type="InterPro" id="IPR058532">
    <property type="entry name" value="YjbR/MT2646/Rv2570-like"/>
</dbReference>
<sequence length="122" mass="14746">MKNRKEVIDYCMTFKDVYEDYPFHDENWTIMRCKDNKKIFACIFLRGDDIWVNIKASPEWIDFWRNAWSSVIPAYHMNKNHWNSLILNGVIPEQDIKRMIAESYDLVKPKGKQKSKRVTENR</sequence>
<proteinExistence type="predicted"/>
<dbReference type="Gene3D" id="3.90.1150.30">
    <property type="match status" value="1"/>
</dbReference>